<dbReference type="PANTHER" id="PTHR39181:SF1">
    <property type="entry name" value="TYROSINE-PROTEIN PHOSPHATASE YWQE"/>
    <property type="match status" value="1"/>
</dbReference>
<reference evidence="6 7" key="1">
    <citation type="submission" date="2018-06" db="EMBL/GenBank/DDBJ databases">
        <authorList>
            <consortium name="Pathogen Informatics"/>
            <person name="Doyle S."/>
        </authorList>
    </citation>
    <scope>NUCLEOTIDE SEQUENCE [LARGE SCALE GENOMIC DNA]</scope>
    <source>
        <strain evidence="6 7">NCTC4824</strain>
    </source>
</reference>
<keyword evidence="2 5" id="KW-0378">Hydrolase</keyword>
<comment type="similarity">
    <text evidence="1 5">Belongs to the metallo-dependent hydrolases superfamily. CpsB/CapC family.</text>
</comment>
<keyword evidence="3 5" id="KW-0904">Protein phosphatase</keyword>
<dbReference type="InterPro" id="IPR016195">
    <property type="entry name" value="Pol/histidinol_Pase-like"/>
</dbReference>
<dbReference type="Gene3D" id="3.20.20.140">
    <property type="entry name" value="Metal-dependent hydrolases"/>
    <property type="match status" value="1"/>
</dbReference>
<protein>
    <recommendedName>
        <fullName evidence="5">Tyrosine-protein phosphatase</fullName>
        <ecNumber evidence="5">3.1.3.48</ecNumber>
    </recommendedName>
</protein>
<dbReference type="SUPFAM" id="SSF89550">
    <property type="entry name" value="PHP domain-like"/>
    <property type="match status" value="1"/>
</dbReference>
<dbReference type="RefSeq" id="WP_066144243.1">
    <property type="nucleotide sequence ID" value="NZ_CBCSGM010000004.1"/>
</dbReference>
<evidence type="ECO:0000256" key="4">
    <source>
        <dbReference type="ARBA" id="ARBA00051722"/>
    </source>
</evidence>
<dbReference type="PIRSF" id="PIRSF016557">
    <property type="entry name" value="Caps_synth_CpsB"/>
    <property type="match status" value="1"/>
</dbReference>
<organism evidence="6 7">
    <name type="scientific">Lederbergia lenta</name>
    <name type="common">Bacillus lentus</name>
    <dbReference type="NCBI Taxonomy" id="1467"/>
    <lineage>
        <taxon>Bacteria</taxon>
        <taxon>Bacillati</taxon>
        <taxon>Bacillota</taxon>
        <taxon>Bacilli</taxon>
        <taxon>Bacillales</taxon>
        <taxon>Bacillaceae</taxon>
        <taxon>Lederbergia</taxon>
    </lineage>
</organism>
<evidence type="ECO:0000256" key="5">
    <source>
        <dbReference type="PIRNR" id="PIRNR016557"/>
    </source>
</evidence>
<comment type="catalytic activity">
    <reaction evidence="4 5">
        <text>O-phospho-L-tyrosyl-[protein] + H2O = L-tyrosyl-[protein] + phosphate</text>
        <dbReference type="Rhea" id="RHEA:10684"/>
        <dbReference type="Rhea" id="RHEA-COMP:10136"/>
        <dbReference type="Rhea" id="RHEA-COMP:20101"/>
        <dbReference type="ChEBI" id="CHEBI:15377"/>
        <dbReference type="ChEBI" id="CHEBI:43474"/>
        <dbReference type="ChEBI" id="CHEBI:46858"/>
        <dbReference type="ChEBI" id="CHEBI:61978"/>
        <dbReference type="EC" id="3.1.3.48"/>
    </reaction>
</comment>
<dbReference type="InterPro" id="IPR016667">
    <property type="entry name" value="Caps_polysacc_synth_CpsB/CapC"/>
</dbReference>
<evidence type="ECO:0000256" key="2">
    <source>
        <dbReference type="ARBA" id="ARBA00022801"/>
    </source>
</evidence>
<dbReference type="Proteomes" id="UP000249134">
    <property type="component" value="Chromosome 1"/>
</dbReference>
<dbReference type="EC" id="3.1.3.48" evidence="5"/>
<dbReference type="AlphaFoldDB" id="A0A2X4WYU7"/>
<dbReference type="Pfam" id="PF19567">
    <property type="entry name" value="CpsB_CapC"/>
    <property type="match status" value="1"/>
</dbReference>
<evidence type="ECO:0000313" key="6">
    <source>
        <dbReference type="EMBL" id="SQI62880.1"/>
    </source>
</evidence>
<name>A0A2X4WYU7_LEDLE</name>
<sequence>MVDIQCHILPEVDDGAGSFTESLLMARQAEKEGVRTIIATPHHKNGKYNNLKANIIEKTAELNDYLKAENVHMEILPGQETRIYSDILADYEAGEIMTLANISTYLLIELPSDHLPHYLHQLCFDIQMKGLTPVVVHPERNSEIMEQPDKLYRLVKNGVATLITAASFTGYHGKKAQRFTSHLIESNLTHFIASDAHDRNKRGFKMGEAYELVKKKYGTDSLNYFMDNAKLILEGKDIHREAPQRIKKKILGLF</sequence>
<gene>
    <name evidence="6" type="primary">ywqE_2</name>
    <name evidence="6" type="ORF">NCTC4824_03820</name>
</gene>
<evidence type="ECO:0000256" key="1">
    <source>
        <dbReference type="ARBA" id="ARBA00005750"/>
    </source>
</evidence>
<proteinExistence type="inferred from homology"/>
<dbReference type="GO" id="GO:0030145">
    <property type="term" value="F:manganese ion binding"/>
    <property type="evidence" value="ECO:0007669"/>
    <property type="project" value="UniProtKB-UniRule"/>
</dbReference>
<dbReference type="STRING" id="1348624.GCA_001591545_03114"/>
<dbReference type="PANTHER" id="PTHR39181">
    <property type="entry name" value="TYROSINE-PROTEIN PHOSPHATASE YWQE"/>
    <property type="match status" value="1"/>
</dbReference>
<dbReference type="EMBL" id="LS483476">
    <property type="protein sequence ID" value="SQI62880.1"/>
    <property type="molecule type" value="Genomic_DNA"/>
</dbReference>
<accession>A0A2X4WYU7</accession>
<dbReference type="GO" id="GO:0004725">
    <property type="term" value="F:protein tyrosine phosphatase activity"/>
    <property type="evidence" value="ECO:0007669"/>
    <property type="project" value="UniProtKB-UniRule"/>
</dbReference>
<keyword evidence="7" id="KW-1185">Reference proteome</keyword>
<dbReference type="KEGG" id="blen:NCTC4824_03820"/>
<evidence type="ECO:0000256" key="3">
    <source>
        <dbReference type="ARBA" id="ARBA00022912"/>
    </source>
</evidence>
<evidence type="ECO:0000313" key="7">
    <source>
        <dbReference type="Proteomes" id="UP000249134"/>
    </source>
</evidence>